<gene>
    <name evidence="1" type="ORF">AQS8620_02244</name>
</gene>
<dbReference type="Proteomes" id="UP000193862">
    <property type="component" value="Unassembled WGS sequence"/>
</dbReference>
<evidence type="ECO:0000313" key="2">
    <source>
        <dbReference type="Proteomes" id="UP000193862"/>
    </source>
</evidence>
<name>A0A1Y5T3Y5_9RHOB</name>
<sequence>MNHMPLFSLSENDATTVRGFLERNDVGLADILDRASGLVGLDLLNDLLVVLAKSEPNRLEVVQLLRAIEALLVAARCQDGELEASLRWHGTRIHDLGALLSR</sequence>
<accession>A0A1Y5T3Y5</accession>
<evidence type="ECO:0000313" key="1">
    <source>
        <dbReference type="EMBL" id="SLN51840.1"/>
    </source>
</evidence>
<protein>
    <submittedName>
        <fullName evidence="1">Uncharacterized protein</fullName>
    </submittedName>
</protein>
<organism evidence="1 2">
    <name type="scientific">Aquimixticola soesokkakensis</name>
    <dbReference type="NCBI Taxonomy" id="1519096"/>
    <lineage>
        <taxon>Bacteria</taxon>
        <taxon>Pseudomonadati</taxon>
        <taxon>Pseudomonadota</taxon>
        <taxon>Alphaproteobacteria</taxon>
        <taxon>Rhodobacterales</taxon>
        <taxon>Paracoccaceae</taxon>
        <taxon>Aquimixticola</taxon>
    </lineage>
</organism>
<dbReference type="RefSeq" id="WP_085836972.1">
    <property type="nucleotide sequence ID" value="NZ_FWFS01000008.1"/>
</dbReference>
<dbReference type="OrthoDB" id="7868439at2"/>
<proteinExistence type="predicted"/>
<dbReference type="AlphaFoldDB" id="A0A1Y5T3Y5"/>
<dbReference type="EMBL" id="FWFS01000008">
    <property type="protein sequence ID" value="SLN51840.1"/>
    <property type="molecule type" value="Genomic_DNA"/>
</dbReference>
<reference evidence="1 2" key="1">
    <citation type="submission" date="2017-03" db="EMBL/GenBank/DDBJ databases">
        <authorList>
            <person name="Afonso C.L."/>
            <person name="Miller P.J."/>
            <person name="Scott M.A."/>
            <person name="Spackman E."/>
            <person name="Goraichik I."/>
            <person name="Dimitrov K.M."/>
            <person name="Suarez D.L."/>
            <person name="Swayne D.E."/>
        </authorList>
    </citation>
    <scope>NUCLEOTIDE SEQUENCE [LARGE SCALE GENOMIC DNA]</scope>
    <source>
        <strain evidence="1 2">CECT 8620</strain>
    </source>
</reference>
<keyword evidence="2" id="KW-1185">Reference proteome</keyword>